<feature type="chain" id="PRO_5038613797" evidence="3">
    <location>
        <begin position="18"/>
        <end position="312"/>
    </location>
</feature>
<dbReference type="GO" id="GO:0033294">
    <property type="term" value="F:ectoine binding"/>
    <property type="evidence" value="ECO:0007669"/>
    <property type="project" value="InterPro"/>
</dbReference>
<evidence type="ECO:0000313" key="6">
    <source>
        <dbReference type="Proteomes" id="UP000612456"/>
    </source>
</evidence>
<dbReference type="PANTHER" id="PTHR35936:SF17">
    <property type="entry name" value="ARGININE-BINDING EXTRACELLULAR PROTEIN ARTP"/>
    <property type="match status" value="1"/>
</dbReference>
<dbReference type="AlphaFoldDB" id="A0A917DY53"/>
<evidence type="ECO:0000256" key="2">
    <source>
        <dbReference type="SAM" id="MobiDB-lite"/>
    </source>
</evidence>
<accession>A0A917DY53</accession>
<dbReference type="NCBIfam" id="TIGR02995">
    <property type="entry name" value="ectoine_ehuB"/>
    <property type="match status" value="1"/>
</dbReference>
<comment type="caution">
    <text evidence="5">The sequence shown here is derived from an EMBL/GenBank/DDBJ whole genome shotgun (WGS) entry which is preliminary data.</text>
</comment>
<dbReference type="CDD" id="cd01002">
    <property type="entry name" value="PBP2_Ehub_like"/>
    <property type="match status" value="1"/>
</dbReference>
<evidence type="ECO:0000256" key="3">
    <source>
        <dbReference type="SAM" id="SignalP"/>
    </source>
</evidence>
<reference evidence="5" key="2">
    <citation type="submission" date="2020-09" db="EMBL/GenBank/DDBJ databases">
        <authorList>
            <person name="Sun Q."/>
            <person name="Zhou Y."/>
        </authorList>
    </citation>
    <scope>NUCLEOTIDE SEQUENCE</scope>
    <source>
        <strain evidence="5">CGMCC 1.15178</strain>
    </source>
</reference>
<feature type="compositionally biased region" description="Low complexity" evidence="2">
    <location>
        <begin position="27"/>
        <end position="51"/>
    </location>
</feature>
<dbReference type="Proteomes" id="UP000612456">
    <property type="component" value="Unassembled WGS sequence"/>
</dbReference>
<dbReference type="SUPFAM" id="SSF53850">
    <property type="entry name" value="Periplasmic binding protein-like II"/>
    <property type="match status" value="1"/>
</dbReference>
<dbReference type="Pfam" id="PF00497">
    <property type="entry name" value="SBP_bac_3"/>
    <property type="match status" value="1"/>
</dbReference>
<sequence>MKKGWAIVVLLPMLLLAACGQNNNTPDAGNNGNGSVPANNNANASGGNSEATGTLADAQKKGSVTIGFANENPYAYKDADGKLTGEAVEIARVILERLGIKEMKGELTEFTSLIAGLQAKRFDMITAGMFINPKRCEAVLFANPEYSIGAAIAVKQGNPLKLTSYKSIADNAKAKVAVMAGAVELDYLKASGIPDNQMIIVPDQDAAISALQSGRVDAMTMTGPALQSRLDSAKDSNLERVMDFEQPLVDGKEVTGYGATAFRPDDTSFQEAYNAELEKMKESGELLEILKQFGFTEQELPGDMTSSQLCEG</sequence>
<evidence type="ECO:0000259" key="4">
    <source>
        <dbReference type="SMART" id="SM00062"/>
    </source>
</evidence>
<reference evidence="5" key="1">
    <citation type="journal article" date="2014" name="Int. J. Syst. Evol. Microbiol.">
        <title>Complete genome sequence of Corynebacterium casei LMG S-19264T (=DSM 44701T), isolated from a smear-ripened cheese.</title>
        <authorList>
            <consortium name="US DOE Joint Genome Institute (JGI-PGF)"/>
            <person name="Walter F."/>
            <person name="Albersmeier A."/>
            <person name="Kalinowski J."/>
            <person name="Ruckert C."/>
        </authorList>
    </citation>
    <scope>NUCLEOTIDE SEQUENCE</scope>
    <source>
        <strain evidence="5">CGMCC 1.15178</strain>
    </source>
</reference>
<feature type="region of interest" description="Disordered" evidence="2">
    <location>
        <begin position="27"/>
        <end position="54"/>
    </location>
</feature>
<proteinExistence type="predicted"/>
<dbReference type="InterPro" id="IPR014337">
    <property type="entry name" value="Ectoine_EhuB"/>
</dbReference>
<keyword evidence="6" id="KW-1185">Reference proteome</keyword>
<feature type="domain" description="Solute-binding protein family 3/N-terminal" evidence="4">
    <location>
        <begin position="63"/>
        <end position="297"/>
    </location>
</feature>
<name>A0A917DY53_9BACL</name>
<protein>
    <submittedName>
        <fullName evidence="5">Ectoine/hydroxyectoine ABC transporter substrate-binding protein EhuB</fullName>
    </submittedName>
</protein>
<dbReference type="PROSITE" id="PS51257">
    <property type="entry name" value="PROKAR_LIPOPROTEIN"/>
    <property type="match status" value="1"/>
</dbReference>
<dbReference type="PANTHER" id="PTHR35936">
    <property type="entry name" value="MEMBRANE-BOUND LYTIC MUREIN TRANSGLYCOSYLASE F"/>
    <property type="match status" value="1"/>
</dbReference>
<organism evidence="5 6">
    <name type="scientific">Paenibacillus nasutitermitis</name>
    <dbReference type="NCBI Taxonomy" id="1652958"/>
    <lineage>
        <taxon>Bacteria</taxon>
        <taxon>Bacillati</taxon>
        <taxon>Bacillota</taxon>
        <taxon>Bacilli</taxon>
        <taxon>Bacillales</taxon>
        <taxon>Paenibacillaceae</taxon>
        <taxon>Paenibacillus</taxon>
    </lineage>
</organism>
<dbReference type="SMART" id="SM00062">
    <property type="entry name" value="PBPb"/>
    <property type="match status" value="1"/>
</dbReference>
<dbReference type="GO" id="GO:0051470">
    <property type="term" value="P:ectoine transmembrane transport"/>
    <property type="evidence" value="ECO:0007669"/>
    <property type="project" value="InterPro"/>
</dbReference>
<gene>
    <name evidence="5" type="ORF">GCM10010911_44230</name>
</gene>
<dbReference type="InterPro" id="IPR001638">
    <property type="entry name" value="Solute-binding_3/MltF_N"/>
</dbReference>
<dbReference type="EMBL" id="BMHP01000003">
    <property type="protein sequence ID" value="GGD81257.1"/>
    <property type="molecule type" value="Genomic_DNA"/>
</dbReference>
<feature type="signal peptide" evidence="3">
    <location>
        <begin position="1"/>
        <end position="17"/>
    </location>
</feature>
<evidence type="ECO:0000256" key="1">
    <source>
        <dbReference type="ARBA" id="ARBA00022729"/>
    </source>
</evidence>
<dbReference type="Gene3D" id="3.40.190.10">
    <property type="entry name" value="Periplasmic binding protein-like II"/>
    <property type="match status" value="2"/>
</dbReference>
<keyword evidence="1 3" id="KW-0732">Signal</keyword>
<evidence type="ECO:0000313" key="5">
    <source>
        <dbReference type="EMBL" id="GGD81257.1"/>
    </source>
</evidence>